<dbReference type="GO" id="GO:0016787">
    <property type="term" value="F:hydrolase activity"/>
    <property type="evidence" value="ECO:0007669"/>
    <property type="project" value="UniProtKB-KW"/>
</dbReference>
<keyword evidence="3" id="KW-1185">Reference proteome</keyword>
<dbReference type="Gene3D" id="3.40.50.1820">
    <property type="entry name" value="alpha/beta hydrolase"/>
    <property type="match status" value="1"/>
</dbReference>
<reference evidence="2" key="1">
    <citation type="submission" date="2021-01" db="EMBL/GenBank/DDBJ databases">
        <title>Genome sequence of strain Noviherbaspirillum sp. DKR-6.</title>
        <authorList>
            <person name="Chaudhary D.K."/>
        </authorList>
    </citation>
    <scope>NUCLEOTIDE SEQUENCE</scope>
    <source>
        <strain evidence="2">DKR-6</strain>
    </source>
</reference>
<protein>
    <submittedName>
        <fullName evidence="2">Alpha/beta fold hydrolase</fullName>
    </submittedName>
</protein>
<keyword evidence="2" id="KW-0378">Hydrolase</keyword>
<dbReference type="InterPro" id="IPR050228">
    <property type="entry name" value="Carboxylesterase_BioH"/>
</dbReference>
<dbReference type="PANTHER" id="PTHR43194:SF5">
    <property type="entry name" value="PIMELOYL-[ACYL-CARRIER PROTEIN] METHYL ESTER ESTERASE"/>
    <property type="match status" value="1"/>
</dbReference>
<name>A0A934SX48_9BURK</name>
<feature type="domain" description="AB hydrolase-1" evidence="1">
    <location>
        <begin position="60"/>
        <end position="253"/>
    </location>
</feature>
<dbReference type="EMBL" id="JAEPBG010000008">
    <property type="protein sequence ID" value="MBK4736671.1"/>
    <property type="molecule type" value="Genomic_DNA"/>
</dbReference>
<evidence type="ECO:0000313" key="2">
    <source>
        <dbReference type="EMBL" id="MBK4736671.1"/>
    </source>
</evidence>
<sequence length="264" mass="27636">MNATNSSEVIANISQVADAFLTPKPPKERLPLSLPHGETLLLSTQEGRVRILRAGEGPAVLLLHGWEGQASDMAAFAPPLLTAGFTVLAMELPAHGGSSGTQASIPDLARALQAVADALGPLHAVIAHSMGGAVLAEALHDGMQAQRVVLIAAPARYERYARAFGAAAGLDADGIEAMLAELRDARGVDVRSISLPARAPALHQPALFIHSGDDRVVPIEDSLASASAWPGAGHRRVEGLGHRRLLRDQQVVEEAVRFATLGRA</sequence>
<gene>
    <name evidence="2" type="ORF">JJB74_18755</name>
</gene>
<dbReference type="PANTHER" id="PTHR43194">
    <property type="entry name" value="HYDROLASE ALPHA/BETA FOLD FAMILY"/>
    <property type="match status" value="1"/>
</dbReference>
<dbReference type="Pfam" id="PF12697">
    <property type="entry name" value="Abhydrolase_6"/>
    <property type="match status" value="1"/>
</dbReference>
<dbReference type="RefSeq" id="WP_200594323.1">
    <property type="nucleotide sequence ID" value="NZ_JAEPBG010000008.1"/>
</dbReference>
<comment type="caution">
    <text evidence="2">The sequence shown here is derived from an EMBL/GenBank/DDBJ whole genome shotgun (WGS) entry which is preliminary data.</text>
</comment>
<dbReference type="AlphaFoldDB" id="A0A934SX48"/>
<organism evidence="2 3">
    <name type="scientific">Noviherbaspirillum pedocola</name>
    <dbReference type="NCBI Taxonomy" id="2801341"/>
    <lineage>
        <taxon>Bacteria</taxon>
        <taxon>Pseudomonadati</taxon>
        <taxon>Pseudomonadota</taxon>
        <taxon>Betaproteobacteria</taxon>
        <taxon>Burkholderiales</taxon>
        <taxon>Oxalobacteraceae</taxon>
        <taxon>Noviherbaspirillum</taxon>
    </lineage>
</organism>
<accession>A0A934SX48</accession>
<proteinExistence type="predicted"/>
<dbReference type="SUPFAM" id="SSF53474">
    <property type="entry name" value="alpha/beta-Hydrolases"/>
    <property type="match status" value="1"/>
</dbReference>
<dbReference type="Proteomes" id="UP000622890">
    <property type="component" value="Unassembled WGS sequence"/>
</dbReference>
<dbReference type="InterPro" id="IPR029058">
    <property type="entry name" value="AB_hydrolase_fold"/>
</dbReference>
<evidence type="ECO:0000313" key="3">
    <source>
        <dbReference type="Proteomes" id="UP000622890"/>
    </source>
</evidence>
<dbReference type="InterPro" id="IPR000073">
    <property type="entry name" value="AB_hydrolase_1"/>
</dbReference>
<evidence type="ECO:0000259" key="1">
    <source>
        <dbReference type="Pfam" id="PF12697"/>
    </source>
</evidence>